<keyword evidence="3 6" id="KW-1133">Transmembrane helix</keyword>
<evidence type="ECO:0000256" key="2">
    <source>
        <dbReference type="ARBA" id="ARBA00022692"/>
    </source>
</evidence>
<dbReference type="AlphaFoldDB" id="A0A1E3ALC4"/>
<evidence type="ECO:0000313" key="15">
    <source>
        <dbReference type="Proteomes" id="UP000094869"/>
    </source>
</evidence>
<dbReference type="Proteomes" id="UP000095003">
    <property type="component" value="Unassembled WGS sequence"/>
</dbReference>
<gene>
    <name evidence="10" type="ORF">BEH84_03106</name>
    <name evidence="11" type="ORF">BEI59_21635</name>
    <name evidence="9" type="ORF">BEI61_00555</name>
    <name evidence="12" type="ORF">BEI63_06185</name>
</gene>
<keyword evidence="15" id="KW-1185">Reference proteome</keyword>
<name>A0A1E3ALC4_9FIRM</name>
<dbReference type="InterPro" id="IPR007829">
    <property type="entry name" value="TM2"/>
</dbReference>
<reference evidence="12 15" key="2">
    <citation type="submission" date="2016-08" db="EMBL/GenBank/DDBJ databases">
        <title>Characterization of Isolates of Eisenbergiella tayi Derived from Blood Cultures, Using Whole Genome Sequencing.</title>
        <authorList>
            <person name="Bernier A.-M."/>
            <person name="Burdz T."/>
            <person name="Wiebe D."/>
            <person name="Bernard K."/>
        </authorList>
    </citation>
    <scope>NUCLEOTIDE SEQUENCE [LARGE SCALE GENOMIC DNA]</scope>
    <source>
        <strain evidence="12 15">NML120146</strain>
    </source>
</reference>
<proteinExistence type="predicted"/>
<comment type="caution">
    <text evidence="9">The sequence shown here is derived from an EMBL/GenBank/DDBJ whole genome shotgun (WGS) entry which is preliminary data.</text>
</comment>
<feature type="domain" description="TM2" evidence="7">
    <location>
        <begin position="110"/>
        <end position="160"/>
    </location>
</feature>
<dbReference type="Proteomes" id="UP000094271">
    <property type="component" value="Unassembled WGS sequence"/>
</dbReference>
<reference evidence="11 14" key="3">
    <citation type="submission" date="2016-08" db="EMBL/GenBank/DDBJ databases">
        <authorList>
            <person name="Seilhamer J.J."/>
        </authorList>
    </citation>
    <scope>NUCLEOTIDE SEQUENCE [LARGE SCALE GENOMIC DNA]</scope>
    <source>
        <strain evidence="11 14">NML150140-1</strain>
    </source>
</reference>
<evidence type="ECO:0000313" key="10">
    <source>
        <dbReference type="EMBL" id="ODM10677.1"/>
    </source>
</evidence>
<evidence type="ECO:0000256" key="3">
    <source>
        <dbReference type="ARBA" id="ARBA00022989"/>
    </source>
</evidence>
<keyword evidence="4 6" id="KW-0472">Membrane</keyword>
<feature type="transmembrane region" description="Helical" evidence="6">
    <location>
        <begin position="139"/>
        <end position="164"/>
    </location>
</feature>
<dbReference type="Proteomes" id="UP000094067">
    <property type="component" value="Unassembled WGS sequence"/>
</dbReference>
<comment type="subcellular location">
    <subcellularLocation>
        <location evidence="1">Membrane</location>
        <topology evidence="1">Multi-pass membrane protein</topology>
    </subcellularLocation>
</comment>
<evidence type="ECO:0000256" key="5">
    <source>
        <dbReference type="SAM" id="MobiDB-lite"/>
    </source>
</evidence>
<dbReference type="Pfam" id="PF13248">
    <property type="entry name" value="Zn_ribbon_3"/>
    <property type="match status" value="1"/>
</dbReference>
<dbReference type="InterPro" id="IPR059113">
    <property type="entry name" value="Znf_ribbon"/>
</dbReference>
<evidence type="ECO:0000313" key="13">
    <source>
        <dbReference type="Proteomes" id="UP000094067"/>
    </source>
</evidence>
<dbReference type="Pfam" id="PF05154">
    <property type="entry name" value="TM2"/>
    <property type="match status" value="1"/>
</dbReference>
<dbReference type="GO" id="GO:0016020">
    <property type="term" value="C:membrane"/>
    <property type="evidence" value="ECO:0007669"/>
    <property type="project" value="UniProtKB-SubCell"/>
</dbReference>
<evidence type="ECO:0000313" key="14">
    <source>
        <dbReference type="Proteomes" id="UP000094271"/>
    </source>
</evidence>
<dbReference type="EMBL" id="MEHD01000014">
    <property type="protein sequence ID" value="ODR59745.1"/>
    <property type="molecule type" value="Genomic_DNA"/>
</dbReference>
<accession>A0A1E3ALC4</accession>
<dbReference type="GeneID" id="93303182"/>
<feature type="compositionally biased region" description="Low complexity" evidence="5">
    <location>
        <begin position="66"/>
        <end position="87"/>
    </location>
</feature>
<evidence type="ECO:0000313" key="11">
    <source>
        <dbReference type="EMBL" id="ODR47973.1"/>
    </source>
</evidence>
<evidence type="ECO:0000259" key="8">
    <source>
        <dbReference type="Pfam" id="PF13248"/>
    </source>
</evidence>
<reference evidence="13 16" key="1">
    <citation type="submission" date="2016-07" db="EMBL/GenBank/DDBJ databases">
        <title>Characterization of isolates of Eisenbergiella tayi derived from blood cultures, using whole genome sequencing.</title>
        <authorList>
            <person name="Burdz T."/>
            <person name="Wiebe D."/>
            <person name="Huynh C."/>
            <person name="Bernard K."/>
        </authorList>
    </citation>
    <scope>NUCLEOTIDE SEQUENCE [LARGE SCALE GENOMIC DNA]</scope>
    <source>
        <strain evidence="9 13">NML 110608</strain>
        <strain evidence="10 16">NML 120489</strain>
    </source>
</reference>
<evidence type="ECO:0000256" key="6">
    <source>
        <dbReference type="SAM" id="Phobius"/>
    </source>
</evidence>
<dbReference type="EMBL" id="MCGI01000003">
    <property type="protein sequence ID" value="ODM10677.1"/>
    <property type="molecule type" value="Genomic_DNA"/>
</dbReference>
<dbReference type="OrthoDB" id="9816361at2"/>
<dbReference type="Proteomes" id="UP000094869">
    <property type="component" value="Unassembled WGS sequence"/>
</dbReference>
<evidence type="ECO:0000313" key="16">
    <source>
        <dbReference type="Proteomes" id="UP000095003"/>
    </source>
</evidence>
<organism evidence="9 13">
    <name type="scientific">Eisenbergiella tayi</name>
    <dbReference type="NCBI Taxonomy" id="1432052"/>
    <lineage>
        <taxon>Bacteria</taxon>
        <taxon>Bacillati</taxon>
        <taxon>Bacillota</taxon>
        <taxon>Clostridia</taxon>
        <taxon>Lachnospirales</taxon>
        <taxon>Lachnospiraceae</taxon>
        <taxon>Eisenbergiella</taxon>
    </lineage>
</organism>
<evidence type="ECO:0000256" key="1">
    <source>
        <dbReference type="ARBA" id="ARBA00004141"/>
    </source>
</evidence>
<keyword evidence="2 6" id="KW-0812">Transmembrane</keyword>
<protein>
    <submittedName>
        <fullName evidence="9">TM2 domain protein</fullName>
    </submittedName>
</protein>
<dbReference type="EMBL" id="MEHA01000018">
    <property type="protein sequence ID" value="ODR47973.1"/>
    <property type="molecule type" value="Genomic_DNA"/>
</dbReference>
<feature type="region of interest" description="Disordered" evidence="5">
    <location>
        <begin position="59"/>
        <end position="87"/>
    </location>
</feature>
<evidence type="ECO:0000313" key="9">
    <source>
        <dbReference type="EMBL" id="ODM08926.1"/>
    </source>
</evidence>
<dbReference type="EMBL" id="MCGH01000001">
    <property type="protein sequence ID" value="ODM08926.1"/>
    <property type="molecule type" value="Genomic_DNA"/>
</dbReference>
<evidence type="ECO:0000259" key="7">
    <source>
        <dbReference type="Pfam" id="PF05154"/>
    </source>
</evidence>
<feature type="domain" description="Putative zinc-ribbon" evidence="8">
    <location>
        <begin position="3"/>
        <end position="27"/>
    </location>
</feature>
<evidence type="ECO:0000313" key="12">
    <source>
        <dbReference type="EMBL" id="ODR59745.1"/>
    </source>
</evidence>
<sequence>MNELRCPQCGAPVDAGATECKYCGERLSFQQSAVQPDAGAQQGGYQSGPAYGDGYQQGPGYGNFQGGPQPNPYQGQPQPQVYQVPPQPQGYQQPMPGYYNNPAIDPSWPVKSKLCAGLLGIFLGTFGIHKFYMGKVGMGILYICFCWTYIPAIVGFIEGIMYLCSSDENFMLKHHVRVR</sequence>
<dbReference type="RefSeq" id="WP_044971322.1">
    <property type="nucleotide sequence ID" value="NZ_DBFYTC010000181.1"/>
</dbReference>
<evidence type="ECO:0000256" key="4">
    <source>
        <dbReference type="ARBA" id="ARBA00023136"/>
    </source>
</evidence>